<dbReference type="AlphaFoldDB" id="A0A2N0ZCG1"/>
<comment type="caution">
    <text evidence="2">The sequence shown here is derived from an EMBL/GenBank/DDBJ whole genome shotgun (WGS) entry which is preliminary data.</text>
</comment>
<dbReference type="RefSeq" id="WP_066193050.1">
    <property type="nucleotide sequence ID" value="NZ_JAMAUX010000009.1"/>
</dbReference>
<proteinExistence type="predicted"/>
<evidence type="ECO:0000313" key="2">
    <source>
        <dbReference type="EMBL" id="PKG27174.1"/>
    </source>
</evidence>
<reference evidence="2 3" key="1">
    <citation type="journal article" date="2010" name="Int. J. Syst. Evol. Microbiol.">
        <title>Bacillus horneckiae sp. nov., isolated from a spacecraft-assembly clean room.</title>
        <authorList>
            <person name="Vaishampayan P."/>
            <person name="Probst A."/>
            <person name="Krishnamurthi S."/>
            <person name="Ghosh S."/>
            <person name="Osman S."/>
            <person name="McDowall A."/>
            <person name="Ruckmani A."/>
            <person name="Mayilraj S."/>
            <person name="Venkateswaran K."/>
        </authorList>
    </citation>
    <scope>NUCLEOTIDE SEQUENCE [LARGE SCALE GENOMIC DNA]</scope>
    <source>
        <strain evidence="3">1PO1SC</strain>
    </source>
</reference>
<feature type="transmembrane region" description="Helical" evidence="1">
    <location>
        <begin position="302"/>
        <end position="323"/>
    </location>
</feature>
<dbReference type="EMBL" id="PISD01000049">
    <property type="protein sequence ID" value="PKG27174.1"/>
    <property type="molecule type" value="Genomic_DNA"/>
</dbReference>
<name>A0A2N0ZCG1_9BACI</name>
<keyword evidence="3" id="KW-1185">Reference proteome</keyword>
<evidence type="ECO:0000256" key="1">
    <source>
        <dbReference type="SAM" id="Phobius"/>
    </source>
</evidence>
<accession>A0A2N0ZCG1</accession>
<keyword evidence="1" id="KW-0472">Membrane</keyword>
<gene>
    <name evidence="2" type="ORF">CWS20_20210</name>
</gene>
<evidence type="ECO:0000313" key="3">
    <source>
        <dbReference type="Proteomes" id="UP000233343"/>
    </source>
</evidence>
<dbReference type="Proteomes" id="UP000233343">
    <property type="component" value="Unassembled WGS sequence"/>
</dbReference>
<protein>
    <submittedName>
        <fullName evidence="2">Uncharacterized protein</fullName>
    </submittedName>
</protein>
<keyword evidence="1" id="KW-0812">Transmembrane</keyword>
<organism evidence="2 3">
    <name type="scientific">Cytobacillus horneckiae</name>
    <dbReference type="NCBI Taxonomy" id="549687"/>
    <lineage>
        <taxon>Bacteria</taxon>
        <taxon>Bacillati</taxon>
        <taxon>Bacillota</taxon>
        <taxon>Bacilli</taxon>
        <taxon>Bacillales</taxon>
        <taxon>Bacillaceae</taxon>
        <taxon>Cytobacillus</taxon>
    </lineage>
</organism>
<sequence>MSKKAQLTISTRDLIEALAQSECEISAREIGKENKWKKREIDKLINSVDQKNDKLFSGLEEIIDHIVHVERKVRFDKGEEYIAIYSADNHKNIMIEKVQNSRHTFYTQPLAEGFIQILCGFYGYASLEKVDPVKMNLQIDRETYDLIHTVAPEGLDKMIVDEKFEPQIRTYLQDFRRNGKIECKIIYAKNTGGAVDSVVLFVPGSEYIWSIDYEKVENNQIIATSSSTEQFFQLIERSLYDYLGESIPQKNNLNKKKKAESKKKFSFQRGLSFFGRGNVLLLILLLFFFLNKNSWSYDGGTFVLLFAVQTELVIFFLSLIACLPAKKERVQQ</sequence>
<feature type="transmembrane region" description="Helical" evidence="1">
    <location>
        <begin position="271"/>
        <end position="290"/>
    </location>
</feature>
<keyword evidence="1" id="KW-1133">Transmembrane helix</keyword>